<dbReference type="Pfam" id="PF25019">
    <property type="entry name" value="LRR_R13L1-DRL21"/>
    <property type="match status" value="1"/>
</dbReference>
<dbReference type="InParanoid" id="A0A7N2R5W7"/>
<keyword evidence="3" id="KW-1185">Reference proteome</keyword>
<reference evidence="2" key="2">
    <citation type="submission" date="2021-01" db="UniProtKB">
        <authorList>
            <consortium name="EnsemblPlants"/>
        </authorList>
    </citation>
    <scope>IDENTIFICATION</scope>
</reference>
<evidence type="ECO:0000259" key="1">
    <source>
        <dbReference type="Pfam" id="PF25019"/>
    </source>
</evidence>
<accession>A0A7N2R5W7</accession>
<evidence type="ECO:0000313" key="3">
    <source>
        <dbReference type="Proteomes" id="UP000594261"/>
    </source>
</evidence>
<dbReference type="InterPro" id="IPR056789">
    <property type="entry name" value="LRR_R13L1-DRL21"/>
</dbReference>
<dbReference type="InterPro" id="IPR032675">
    <property type="entry name" value="LRR_dom_sf"/>
</dbReference>
<dbReference type="Proteomes" id="UP000594261">
    <property type="component" value="Chromosome 5"/>
</dbReference>
<evidence type="ECO:0000313" key="2">
    <source>
        <dbReference type="EnsemblPlants" id="QL05p088167:mrna:CDS:1"/>
    </source>
</evidence>
<sequence length="145" mass="16668">MHGLGNVVDVGEAQNARLKKKIHLHDLELDFYVEDQFQEKGEESRRRIESDLAVLNALEPPSHLEKLSIKSFIGTTVYTNWMTSLTNLKSLHIDGCWQWQLECLPPLGKLQELNILGCSILEQRCEREIGDYWPIISHIPTINMS</sequence>
<dbReference type="Gene3D" id="3.80.10.10">
    <property type="entry name" value="Ribonuclease Inhibitor"/>
    <property type="match status" value="1"/>
</dbReference>
<reference evidence="2 3" key="1">
    <citation type="journal article" date="2016" name="G3 (Bethesda)">
        <title>First Draft Assembly and Annotation of the Genome of a California Endemic Oak Quercus lobata Nee (Fagaceae).</title>
        <authorList>
            <person name="Sork V.L."/>
            <person name="Fitz-Gibbon S.T."/>
            <person name="Puiu D."/>
            <person name="Crepeau M."/>
            <person name="Gugger P.F."/>
            <person name="Sherman R."/>
            <person name="Stevens K."/>
            <person name="Langley C.H."/>
            <person name="Pellegrini M."/>
            <person name="Salzberg S.L."/>
        </authorList>
    </citation>
    <scope>NUCLEOTIDE SEQUENCE [LARGE SCALE GENOMIC DNA]</scope>
    <source>
        <strain evidence="2 3">cv. SW786</strain>
    </source>
</reference>
<dbReference type="AlphaFoldDB" id="A0A7N2R5W7"/>
<proteinExistence type="predicted"/>
<dbReference type="Gramene" id="QL05p088167:mrna">
    <property type="protein sequence ID" value="QL05p088167:mrna:CDS:1"/>
    <property type="gene ID" value="QL05p088167"/>
</dbReference>
<feature type="domain" description="R13L1/DRL21-like LRR repeat region" evidence="1">
    <location>
        <begin position="2"/>
        <end position="116"/>
    </location>
</feature>
<dbReference type="EnsemblPlants" id="QL05p088167:mrna">
    <property type="protein sequence ID" value="QL05p088167:mrna:CDS:1"/>
    <property type="gene ID" value="QL05p088167"/>
</dbReference>
<organism evidence="2 3">
    <name type="scientific">Quercus lobata</name>
    <name type="common">Valley oak</name>
    <dbReference type="NCBI Taxonomy" id="97700"/>
    <lineage>
        <taxon>Eukaryota</taxon>
        <taxon>Viridiplantae</taxon>
        <taxon>Streptophyta</taxon>
        <taxon>Embryophyta</taxon>
        <taxon>Tracheophyta</taxon>
        <taxon>Spermatophyta</taxon>
        <taxon>Magnoliopsida</taxon>
        <taxon>eudicotyledons</taxon>
        <taxon>Gunneridae</taxon>
        <taxon>Pentapetalae</taxon>
        <taxon>rosids</taxon>
        <taxon>fabids</taxon>
        <taxon>Fagales</taxon>
        <taxon>Fagaceae</taxon>
        <taxon>Quercus</taxon>
    </lineage>
</organism>
<name>A0A7N2R5W7_QUELO</name>
<protein>
    <recommendedName>
        <fullName evidence="1">R13L1/DRL21-like LRR repeat region domain-containing protein</fullName>
    </recommendedName>
</protein>
<dbReference type="SUPFAM" id="SSF52047">
    <property type="entry name" value="RNI-like"/>
    <property type="match status" value="1"/>
</dbReference>
<dbReference type="EMBL" id="LRBV02000005">
    <property type="status" value="NOT_ANNOTATED_CDS"/>
    <property type="molecule type" value="Genomic_DNA"/>
</dbReference>